<accession>V6LUC6</accession>
<reference evidence="1 2" key="1">
    <citation type="journal article" date="2014" name="PLoS Genet.">
        <title>The Genome of Spironucleus salmonicida Highlights a Fish Pathogen Adapted to Fluctuating Environments.</title>
        <authorList>
            <person name="Xu F."/>
            <person name="Jerlstrom-Hultqvist J."/>
            <person name="Einarsson E."/>
            <person name="Astvaldsson A."/>
            <person name="Svard S.G."/>
            <person name="Andersson J.O."/>
        </authorList>
    </citation>
    <scope>NUCLEOTIDE SEQUENCE</scope>
    <source>
        <strain evidence="2">ATCC 50377</strain>
    </source>
</reference>
<dbReference type="Proteomes" id="UP000018208">
    <property type="component" value="Unassembled WGS sequence"/>
</dbReference>
<dbReference type="AlphaFoldDB" id="V6LUC6"/>
<proteinExistence type="predicted"/>
<evidence type="ECO:0000313" key="1">
    <source>
        <dbReference type="EMBL" id="EST48170.1"/>
    </source>
</evidence>
<sequence length="141" mass="16406">MPRDDRDILLHYLQIVQTGTSKTEFNNQSSYLSNKVYRQEMSSSSYTRPLSIMAFFGIKYKKKKQLAQDILIQLLSILSERKSSQLTQIVQTFSPLPADSEQPVVISKLDELSVFQTAEILQLIQEQDTEMYNFVIKWMCK</sequence>
<dbReference type="EMBL" id="KI545999">
    <property type="protein sequence ID" value="EST48170.1"/>
    <property type="molecule type" value="Genomic_DNA"/>
</dbReference>
<evidence type="ECO:0000313" key="2">
    <source>
        <dbReference type="EMBL" id="KAH0577221.1"/>
    </source>
</evidence>
<keyword evidence="3" id="KW-1185">Reference proteome</keyword>
<evidence type="ECO:0000313" key="3">
    <source>
        <dbReference type="Proteomes" id="UP000018208"/>
    </source>
</evidence>
<protein>
    <submittedName>
        <fullName evidence="1">Uncharacterized protein</fullName>
    </submittedName>
</protein>
<organism evidence="1">
    <name type="scientific">Spironucleus salmonicida</name>
    <dbReference type="NCBI Taxonomy" id="348837"/>
    <lineage>
        <taxon>Eukaryota</taxon>
        <taxon>Metamonada</taxon>
        <taxon>Diplomonadida</taxon>
        <taxon>Hexamitidae</taxon>
        <taxon>Hexamitinae</taxon>
        <taxon>Spironucleus</taxon>
    </lineage>
</organism>
<dbReference type="EMBL" id="AUWU02000001">
    <property type="protein sequence ID" value="KAH0577221.1"/>
    <property type="molecule type" value="Genomic_DNA"/>
</dbReference>
<reference evidence="2" key="2">
    <citation type="submission" date="2020-12" db="EMBL/GenBank/DDBJ databases">
        <title>New Spironucleus salmonicida genome in near-complete chromosomes.</title>
        <authorList>
            <person name="Xu F."/>
            <person name="Kurt Z."/>
            <person name="Jimenez-Gonzalez A."/>
            <person name="Astvaldsson A."/>
            <person name="Andersson J.O."/>
            <person name="Svard S.G."/>
        </authorList>
    </citation>
    <scope>NUCLEOTIDE SEQUENCE</scope>
    <source>
        <strain evidence="2">ATCC 50377</strain>
    </source>
</reference>
<gene>
    <name evidence="1" type="ORF">SS50377_11688</name>
    <name evidence="2" type="ORF">SS50377_20572</name>
</gene>
<dbReference type="VEuPathDB" id="GiardiaDB:SS50377_20572"/>
<name>V6LUC6_9EUKA</name>